<proteinExistence type="predicted"/>
<dbReference type="RefSeq" id="XP_028145311.2">
    <property type="nucleotide sequence ID" value="XM_028289510.2"/>
</dbReference>
<dbReference type="PANTHER" id="PTHR24379:SF127">
    <property type="entry name" value="BLOODY FINGERS-RELATED"/>
    <property type="match status" value="1"/>
</dbReference>
<feature type="domain" description="C2H2-type" evidence="6">
    <location>
        <begin position="229"/>
        <end position="258"/>
    </location>
</feature>
<dbReference type="PANTHER" id="PTHR24379">
    <property type="entry name" value="KRAB AND ZINC FINGER DOMAIN-CONTAINING"/>
    <property type="match status" value="1"/>
</dbReference>
<evidence type="ECO:0000256" key="1">
    <source>
        <dbReference type="ARBA" id="ARBA00022723"/>
    </source>
</evidence>
<dbReference type="Proteomes" id="UP001652700">
    <property type="component" value="Unplaced"/>
</dbReference>
<feature type="domain" description="C2H2-type" evidence="6">
    <location>
        <begin position="259"/>
        <end position="286"/>
    </location>
</feature>
<name>A0ABM5IWF1_DIAVI</name>
<dbReference type="GeneID" id="114338879"/>
<reference evidence="7" key="1">
    <citation type="submission" date="2025-05" db="UniProtKB">
        <authorList>
            <consortium name="EnsemblMetazoa"/>
        </authorList>
    </citation>
    <scope>IDENTIFICATION</scope>
</reference>
<dbReference type="PROSITE" id="PS50157">
    <property type="entry name" value="ZINC_FINGER_C2H2_2"/>
    <property type="match status" value="8"/>
</dbReference>
<evidence type="ECO:0000313" key="7">
    <source>
        <dbReference type="EnsemblMetazoa" id="XP_028145311.2"/>
    </source>
</evidence>
<evidence type="ECO:0000256" key="3">
    <source>
        <dbReference type="ARBA" id="ARBA00022771"/>
    </source>
</evidence>
<keyword evidence="8" id="KW-1185">Reference proteome</keyword>
<accession>A0ABM5IWF1</accession>
<dbReference type="Gene3D" id="3.30.160.60">
    <property type="entry name" value="Classic Zinc Finger"/>
    <property type="match status" value="6"/>
</dbReference>
<keyword evidence="3 5" id="KW-0863">Zinc-finger</keyword>
<feature type="domain" description="C2H2-type" evidence="6">
    <location>
        <begin position="399"/>
        <end position="429"/>
    </location>
</feature>
<dbReference type="PROSITE" id="PS00028">
    <property type="entry name" value="ZINC_FINGER_C2H2_1"/>
    <property type="match status" value="8"/>
</dbReference>
<dbReference type="SMART" id="SM00355">
    <property type="entry name" value="ZnF_C2H2"/>
    <property type="match status" value="10"/>
</dbReference>
<protein>
    <recommendedName>
        <fullName evidence="6">C2H2-type domain-containing protein</fullName>
    </recommendedName>
</protein>
<sequence>MNVIQENCRLCQIYIGTVPLNEELSQIIFDVSRIKVNDHYRNLLPVNICEKCNTVILETNTYLKEIKRVNTVLVDYLENTKIKAENSLPFNENSEINNCDVDFNNTGDTPNRNVLDNIESIESHICPICSQKFSRKTNYLKHKRKHPQLYCKNCHTFFEEQVKSENHICKLHIKRKKNGVKIKVEPKSEDIKDTEHRSEDLLHYQCNQCLKQCENKRSYKTHIQTHEKFTCDEENCSKVYASLYSLKTHKLIHEGKRPFLCVVCGKDFISKKSLICHEKIHSKIKGYHCDLCNVGFSIRSNLRAHIKKYHECIRFHCSQCPKEFMTKCTLDRHEKTHAGIKEFKCHECTSAFYTKRELIKHQRYHQGIKLHKCEQCFKTFFERHHLITHVRSHNGERPFVCAVSDCAKSFYDKQKLRRHERTVHCVKMERSL</sequence>
<feature type="domain" description="C2H2-type" evidence="6">
    <location>
        <begin position="343"/>
        <end position="370"/>
    </location>
</feature>
<evidence type="ECO:0000256" key="5">
    <source>
        <dbReference type="PROSITE-ProRule" id="PRU00042"/>
    </source>
</evidence>
<evidence type="ECO:0000256" key="4">
    <source>
        <dbReference type="ARBA" id="ARBA00022833"/>
    </source>
</evidence>
<dbReference type="InterPro" id="IPR036236">
    <property type="entry name" value="Znf_C2H2_sf"/>
</dbReference>
<dbReference type="Pfam" id="PF00096">
    <property type="entry name" value="zf-C2H2"/>
    <property type="match status" value="4"/>
</dbReference>
<organism evidence="7 8">
    <name type="scientific">Diabrotica virgifera virgifera</name>
    <name type="common">western corn rootworm</name>
    <dbReference type="NCBI Taxonomy" id="50390"/>
    <lineage>
        <taxon>Eukaryota</taxon>
        <taxon>Metazoa</taxon>
        <taxon>Ecdysozoa</taxon>
        <taxon>Arthropoda</taxon>
        <taxon>Hexapoda</taxon>
        <taxon>Insecta</taxon>
        <taxon>Pterygota</taxon>
        <taxon>Neoptera</taxon>
        <taxon>Endopterygota</taxon>
        <taxon>Coleoptera</taxon>
        <taxon>Polyphaga</taxon>
        <taxon>Cucujiformia</taxon>
        <taxon>Chrysomeloidea</taxon>
        <taxon>Chrysomelidae</taxon>
        <taxon>Galerucinae</taxon>
        <taxon>Diabroticina</taxon>
        <taxon>Diabroticites</taxon>
        <taxon>Diabrotica</taxon>
    </lineage>
</organism>
<feature type="domain" description="C2H2-type" evidence="6">
    <location>
        <begin position="287"/>
        <end position="310"/>
    </location>
</feature>
<evidence type="ECO:0000259" key="6">
    <source>
        <dbReference type="PROSITE" id="PS50157"/>
    </source>
</evidence>
<feature type="domain" description="C2H2-type" evidence="6">
    <location>
        <begin position="315"/>
        <end position="342"/>
    </location>
</feature>
<dbReference type="InterPro" id="IPR013087">
    <property type="entry name" value="Znf_C2H2_type"/>
</dbReference>
<keyword evidence="1" id="KW-0479">Metal-binding</keyword>
<evidence type="ECO:0000313" key="8">
    <source>
        <dbReference type="Proteomes" id="UP001652700"/>
    </source>
</evidence>
<feature type="domain" description="C2H2-type" evidence="6">
    <location>
        <begin position="124"/>
        <end position="146"/>
    </location>
</feature>
<dbReference type="EnsemblMetazoa" id="XM_028289510.2">
    <property type="protein sequence ID" value="XP_028145311.2"/>
    <property type="gene ID" value="LOC114338879"/>
</dbReference>
<dbReference type="SUPFAM" id="SSF57667">
    <property type="entry name" value="beta-beta-alpha zinc fingers"/>
    <property type="match status" value="4"/>
</dbReference>
<keyword evidence="4" id="KW-0862">Zinc</keyword>
<keyword evidence="2" id="KW-0677">Repeat</keyword>
<feature type="domain" description="C2H2-type" evidence="6">
    <location>
        <begin position="371"/>
        <end position="398"/>
    </location>
</feature>
<evidence type="ECO:0000256" key="2">
    <source>
        <dbReference type="ARBA" id="ARBA00022737"/>
    </source>
</evidence>